<evidence type="ECO:0000313" key="2">
    <source>
        <dbReference type="EMBL" id="ETN36481.1"/>
    </source>
</evidence>
<dbReference type="eggNOG" id="ENOG502S9F6">
    <property type="taxonomic scope" value="Eukaryota"/>
</dbReference>
<dbReference type="RefSeq" id="XP_008721299.1">
    <property type="nucleotide sequence ID" value="XM_008723077.1"/>
</dbReference>
<dbReference type="VEuPathDB" id="FungiDB:HMPREF1541_08759"/>
<reference evidence="2 3" key="1">
    <citation type="submission" date="2013-03" db="EMBL/GenBank/DDBJ databases">
        <title>The Genome Sequence of Phialophora europaea CBS 101466.</title>
        <authorList>
            <consortium name="The Broad Institute Genomics Platform"/>
            <person name="Cuomo C."/>
            <person name="de Hoog S."/>
            <person name="Gorbushina A."/>
            <person name="Walker B."/>
            <person name="Young S.K."/>
            <person name="Zeng Q."/>
            <person name="Gargeya S."/>
            <person name="Fitzgerald M."/>
            <person name="Haas B."/>
            <person name="Abouelleil A."/>
            <person name="Allen A.W."/>
            <person name="Alvarado L."/>
            <person name="Arachchi H.M."/>
            <person name="Berlin A.M."/>
            <person name="Chapman S.B."/>
            <person name="Gainer-Dewar J."/>
            <person name="Goldberg J."/>
            <person name="Griggs A."/>
            <person name="Gujja S."/>
            <person name="Hansen M."/>
            <person name="Howarth C."/>
            <person name="Imamovic A."/>
            <person name="Ireland A."/>
            <person name="Larimer J."/>
            <person name="McCowan C."/>
            <person name="Murphy C."/>
            <person name="Pearson M."/>
            <person name="Poon T.W."/>
            <person name="Priest M."/>
            <person name="Roberts A."/>
            <person name="Saif S."/>
            <person name="Shea T."/>
            <person name="Sisk P."/>
            <person name="Sykes S."/>
            <person name="Wortman J."/>
            <person name="Nusbaum C."/>
            <person name="Birren B."/>
        </authorList>
    </citation>
    <scope>NUCLEOTIDE SEQUENCE [LARGE SCALE GENOMIC DNA]</scope>
    <source>
        <strain evidence="2 3">CBS 101466</strain>
    </source>
</reference>
<sequence length="327" mass="34792">MDNTGHAGMHTYSSAGRPSSRRTIEEVCTIPGTKVPAIPAIPPDSVPNLESIRKVYDVAFAPGLDKFLESNTHWYATYGFDLLASNRNLLGLMLAYLTLVSSHHDAPVNTNPTLVSQEARVTWAMLSLCVRAENTAPAAGDEADKLARRFRTVESLLTGEPLTNTAASMSEFIHQEPEPQAIAEAEAEAEARAKEAEQDAQRPPFARQVARRGSEFWAILEGIATAQGRGTLGAPDIKASIAQIKGLLDGKENRDVLYAALLLGWGINGDPSAERELGRRFLINQAGGRATDAVSATLCGMCLRALETESNVEGSGLSGHGGASGGV</sequence>
<dbReference type="AlphaFoldDB" id="W2RJ44"/>
<dbReference type="OrthoDB" id="5375558at2759"/>
<keyword evidence="3" id="KW-1185">Reference proteome</keyword>
<feature type="region of interest" description="Disordered" evidence="1">
    <location>
        <begin position="1"/>
        <end position="23"/>
    </location>
</feature>
<name>W2RJ44_CYPE1</name>
<protein>
    <submittedName>
        <fullName evidence="2">Uncharacterized protein</fullName>
    </submittedName>
</protein>
<accession>W2RJ44</accession>
<dbReference type="HOGENOM" id="CLU_1008831_0_0_1"/>
<feature type="region of interest" description="Disordered" evidence="1">
    <location>
        <begin position="178"/>
        <end position="207"/>
    </location>
</feature>
<dbReference type="STRING" id="1220924.W2RJ44"/>
<evidence type="ECO:0000256" key="1">
    <source>
        <dbReference type="SAM" id="MobiDB-lite"/>
    </source>
</evidence>
<organism evidence="2 3">
    <name type="scientific">Cyphellophora europaea (strain CBS 101466)</name>
    <name type="common">Phialophora europaea</name>
    <dbReference type="NCBI Taxonomy" id="1220924"/>
    <lineage>
        <taxon>Eukaryota</taxon>
        <taxon>Fungi</taxon>
        <taxon>Dikarya</taxon>
        <taxon>Ascomycota</taxon>
        <taxon>Pezizomycotina</taxon>
        <taxon>Eurotiomycetes</taxon>
        <taxon>Chaetothyriomycetidae</taxon>
        <taxon>Chaetothyriales</taxon>
        <taxon>Cyphellophoraceae</taxon>
        <taxon>Cyphellophora</taxon>
    </lineage>
</organism>
<dbReference type="InParanoid" id="W2RJ44"/>
<dbReference type="GeneID" id="19976098"/>
<dbReference type="EMBL" id="KB822725">
    <property type="protein sequence ID" value="ETN36481.1"/>
    <property type="molecule type" value="Genomic_DNA"/>
</dbReference>
<feature type="compositionally biased region" description="Basic and acidic residues" evidence="1">
    <location>
        <begin position="189"/>
        <end position="200"/>
    </location>
</feature>
<evidence type="ECO:0000313" key="3">
    <source>
        <dbReference type="Proteomes" id="UP000030752"/>
    </source>
</evidence>
<proteinExistence type="predicted"/>
<gene>
    <name evidence="2" type="ORF">HMPREF1541_08759</name>
</gene>
<dbReference type="Proteomes" id="UP000030752">
    <property type="component" value="Unassembled WGS sequence"/>
</dbReference>